<keyword evidence="2" id="KW-1185">Reference proteome</keyword>
<organism evidence="1 2">
    <name type="scientific">Neophaeococcomyces mojaviensis</name>
    <dbReference type="NCBI Taxonomy" id="3383035"/>
    <lineage>
        <taxon>Eukaryota</taxon>
        <taxon>Fungi</taxon>
        <taxon>Dikarya</taxon>
        <taxon>Ascomycota</taxon>
        <taxon>Pezizomycotina</taxon>
        <taxon>Eurotiomycetes</taxon>
        <taxon>Chaetothyriomycetidae</taxon>
        <taxon>Chaetothyriales</taxon>
        <taxon>Chaetothyriales incertae sedis</taxon>
        <taxon>Neophaeococcomyces</taxon>
    </lineage>
</organism>
<name>A0ACC3A1F3_9EURO</name>
<protein>
    <submittedName>
        <fullName evidence="1">Uncharacterized protein</fullName>
    </submittedName>
</protein>
<dbReference type="EMBL" id="JAPDRQ010000141">
    <property type="protein sequence ID" value="KAJ9653772.1"/>
    <property type="molecule type" value="Genomic_DNA"/>
</dbReference>
<dbReference type="Proteomes" id="UP001172386">
    <property type="component" value="Unassembled WGS sequence"/>
</dbReference>
<sequence length="655" mass="71878">MAQSGGWQAPQPTLWERTRNYSNTAYTKALKPGFEKAYAVVDKLGAPVNRLSNKVGSEAFWPTTIDKESEKCARILRTFCKDGFYDHITEEEARKAVEERKDTTMNIPHGTQRNVVKIPAKVIQNAVGLAIFTSMRTGWLLGGNGGAGVVVARHPETREWSPPSGIMTQNISFGFLGGIDIFDTVLVINNYRALEAFTRLRCTLGTELGVAAGPVGAGGELDMEVHKKPAPVWSYVKSRGLYAGIALAGNAIIERTDENAKFYGYEVSAADILAGKVRHPPEREYKVLMDTLKAAQGDQVDESLLPSGESPSDLDVDFTQGSFGIPAVDDDDPYGVKALEAEGLHIREAGTHQRPSAEIFEFNPAPSSPIYNTYRRSIDGSSLRRRADSWRNSTASLNSVTRATQTDDDNIKSLNRQSSQPSFLRKVSPDATSSTSPTRTESIDETNPIHQASLQEQKHEDDDKDEVSDIDSDAEIVTAVSTVARPRVVQVSKPVPPALPPRNPGRAAPQSPFFTVKLRTSQNIPDGKLALRTSLDNWTVDRRGELKDDIWHFKLDTAQFSDDFECKFVILPDRWMHDPNLLIASPAPSEDIMFTDSRVVFPDATKDESPIPMKGMGALSLGEHISALSVRSDADDDAFVSVPPTPNEQEKPNGV</sequence>
<evidence type="ECO:0000313" key="1">
    <source>
        <dbReference type="EMBL" id="KAJ9653772.1"/>
    </source>
</evidence>
<gene>
    <name evidence="1" type="ORF">H2198_007061</name>
</gene>
<reference evidence="1" key="1">
    <citation type="submission" date="2022-10" db="EMBL/GenBank/DDBJ databases">
        <title>Culturing micro-colonial fungi from biological soil crusts in the Mojave desert and describing Neophaeococcomyces mojavensis, and introducing the new genera and species Taxawa tesnikishii.</title>
        <authorList>
            <person name="Kurbessoian T."/>
            <person name="Stajich J.E."/>
        </authorList>
    </citation>
    <scope>NUCLEOTIDE SEQUENCE</scope>
    <source>
        <strain evidence="1">JES_112</strain>
    </source>
</reference>
<comment type="caution">
    <text evidence="1">The sequence shown here is derived from an EMBL/GenBank/DDBJ whole genome shotgun (WGS) entry which is preliminary data.</text>
</comment>
<evidence type="ECO:0000313" key="2">
    <source>
        <dbReference type="Proteomes" id="UP001172386"/>
    </source>
</evidence>
<accession>A0ACC3A1F3</accession>
<proteinExistence type="predicted"/>